<name>A0ABT9IXS7_9BACL</name>
<organism evidence="6 7">
    <name type="scientific">Chengkuizengella axinellae</name>
    <dbReference type="NCBI Taxonomy" id="3064388"/>
    <lineage>
        <taxon>Bacteria</taxon>
        <taxon>Bacillati</taxon>
        <taxon>Bacillota</taxon>
        <taxon>Bacilli</taxon>
        <taxon>Bacillales</taxon>
        <taxon>Paenibacillaceae</taxon>
        <taxon>Chengkuizengella</taxon>
    </lineage>
</organism>
<dbReference type="InterPro" id="IPR003305">
    <property type="entry name" value="CenC_carb-bd"/>
</dbReference>
<dbReference type="Gene3D" id="2.60.120.200">
    <property type="match status" value="1"/>
</dbReference>
<dbReference type="RefSeq" id="WP_305991453.1">
    <property type="nucleotide sequence ID" value="NZ_JAVAMP010000002.1"/>
</dbReference>
<dbReference type="InterPro" id="IPR011024">
    <property type="entry name" value="G_crystallin-like"/>
</dbReference>
<evidence type="ECO:0000256" key="2">
    <source>
        <dbReference type="ARBA" id="ARBA00022737"/>
    </source>
</evidence>
<protein>
    <submittedName>
        <fullName evidence="6">LamG-like jellyroll fold domain-containing protein</fullName>
    </submittedName>
</protein>
<keyword evidence="7" id="KW-1185">Reference proteome</keyword>
<keyword evidence="2" id="KW-0677">Repeat</keyword>
<evidence type="ECO:0000313" key="6">
    <source>
        <dbReference type="EMBL" id="MDP5274165.1"/>
    </source>
</evidence>
<dbReference type="InterPro" id="IPR013320">
    <property type="entry name" value="ConA-like_dom_sf"/>
</dbReference>
<dbReference type="Pfam" id="PF13385">
    <property type="entry name" value="Laminin_G_3"/>
    <property type="match status" value="1"/>
</dbReference>
<evidence type="ECO:0000313" key="7">
    <source>
        <dbReference type="Proteomes" id="UP001231941"/>
    </source>
</evidence>
<comment type="similarity">
    <text evidence="1">Belongs to the beta/gamma-crystallin family.</text>
</comment>
<dbReference type="Gene3D" id="2.60.20.10">
    <property type="entry name" value="Crystallins"/>
    <property type="match status" value="1"/>
</dbReference>
<evidence type="ECO:0000259" key="5">
    <source>
        <dbReference type="PROSITE" id="PS50915"/>
    </source>
</evidence>
<keyword evidence="3" id="KW-0378">Hydrolase</keyword>
<proteinExistence type="inferred from homology"/>
<sequence length="1812" mass="204794">MRKAIKQSSRNILIGLLMISLVFTQMFQFSSVTQAQTFELAGENIDIPEDANDLESLIPIDAYHRNTTFEEIISDHRTQKVDVIDYLPLEMTNVQLNFPLFNAIFTRVEEDLGGSGNPVLNYVVDKTKHDPDYIHSTINLDLSSDDDRNYDDVNHPAAAVSNNGTVLEIHESEAGNWYYNLGSVKDDNRIEWFNPRNDQSKTQGTRYSAGSGSGGQGYNKAVFLTDDIVLMTSVKNHKLAYNLAKINGKSIDFDFEGGSYAQIPGVKDYDDQVHGLSVNKHGDIVVFYQTGDGSNLHYVVGKYNKNNHNISWGNDHNSLMKGWNPTIALTDSGEIVVAHNANLRSDLHYSIGSLNTSNKTIDWLRKNVSYGKGWNPSIAVTNGGTVIQVHQGESKNEIYYKVGQLAGDEINWNKRHGATKYNSGQKPFVTLVDDGRILELHRASSGIKGYFSINHLTTESGKVLVMIDPDSKLAENSFLTLQNQWIKVQESGTDHEGRGPKLVYEKEKAVGIAESEAYSFATSTGLSFTAGGKVSFAGADFSSSLTKNWSETLTESFGTTITITEKDKTSNSYEPLFTGIPAKYAYYQLIRSFEVESGGNLNKLVEKLHEYPSLNLSRNAAFIPQQVDYDTKTIVPVIRRELPEGLIQNEEVVTFERSSHAYNDDFEISVNDVPRFNEHGLIIENKAVNLWKDPLELAHADYGKADSLTYEKHPYERFLNGDSVLEVTAANSNDYMNRTFDVDPNNKTYTFSVWLKADQPHDVSLRLRSQGNQNSGNGDNDEIHTFQVTTEWERYEVTESFDESADWLRTTIYPAGYYLDTGSIYMWGPQVEELQGRITETSMQNATSFVDGERDADVLTLNNEDEVFMNDEEFTIEATVIPNNLYNYSDIFVAHNEGLGNRQTTIFYNLHGKIYFRSVGQTNEISSDEGTVVPGQLLHVAMTYKYDSGLGLYVTKAYVDGQLIGETTTSYTPDIDEILHIGSRNDGKSQLNGTFVEFRLSNIARDESDIRKAYNNGFSVDDQTIVYMDFQGHLDVQTSKPVNIYLPNNYLEWNKTNDLDIYESDEIAPFVNKKVYKLEPKELNKSVQYTVDINPQRKLLTFGIWLKADKNHKAQIKIKNRDDSDKKVEVIDVTTEWEYYEVSLDEPLQLSQDGRNGVTVVLRPGAYNGTTDPVYAWGASLKEHGRAITLESLADDLINSIEEFQESQDVTENTNLLQSPNDFIEWQAGGIVVEEFQAELPDGDVTFQKLTPEEVNRGIQQRIDINLEGKLFTFGIWLRAEREHEAQIKIQNKDNSDSKSEIVYVTTEWEYYEITLDEPLKLSEDGRNGVTVVLWPGAYNGTTDPVYAHAASLTQREYGTINNLERISARRLASLNKGVVFYRYIDYEGEWVLLQEGEYPSLNDIQLGGFTENPSSSEDIFTGTIGADDRLSSLITDGNYKITLYEDENFGGNVVTYYEDVANFRNDNINDKVSSIKMEPIMDIINESQPILNLLNTDAHYIEFGIDLPQVEDLEVENIQIYRDGKWIDSLASSTIDISNFIYRDEGIIPDATHLYEVMANYELVVGNTRYNYSPEKGTELEVVAQIPAPTLQIAGSTGTIVELLITADPNTELDGYRIYKNEEFLEFIRTSEDEITFSDQINAEKTTYYVISVNEDGEWSPKSNEESIEQVEPLHLEPTNILQSIDDFSNDIWIKGSWNYVSVEDQGIINTLTPQNDVNSQIKQKFVTNHIVDASIWIRANEEHMAKISITNSDGIITSKDIQVTTEWKKVELDVNHNQSVEAEFQFSIKPDIEEGTRSIDVFYPIVRTIQ</sequence>
<evidence type="ECO:0000256" key="4">
    <source>
        <dbReference type="SAM" id="MobiDB-lite"/>
    </source>
</evidence>
<feature type="domain" description="Beta/gamma crystallin 'Greek key'" evidence="5">
    <location>
        <begin position="1440"/>
        <end position="1480"/>
    </location>
</feature>
<reference evidence="6 7" key="1">
    <citation type="submission" date="2023-08" db="EMBL/GenBank/DDBJ databases">
        <authorList>
            <person name="Park J.-S."/>
        </authorList>
    </citation>
    <scope>NUCLEOTIDE SEQUENCE [LARGE SCALE GENOMIC DNA]</scope>
    <source>
        <strain evidence="6 7">2205SS18-9</strain>
    </source>
</reference>
<dbReference type="PROSITE" id="PS50915">
    <property type="entry name" value="CRYSTALLIN_BETA_GAMMA"/>
    <property type="match status" value="1"/>
</dbReference>
<evidence type="ECO:0000256" key="1">
    <source>
        <dbReference type="ARBA" id="ARBA00009646"/>
    </source>
</evidence>
<gene>
    <name evidence="6" type="ORF">Q5Y73_08605</name>
</gene>
<dbReference type="SUPFAM" id="SSF49899">
    <property type="entry name" value="Concanavalin A-like lectins/glucanases"/>
    <property type="match status" value="1"/>
</dbReference>
<feature type="compositionally biased region" description="Polar residues" evidence="4">
    <location>
        <begin position="196"/>
        <end position="206"/>
    </location>
</feature>
<dbReference type="InterPro" id="IPR001064">
    <property type="entry name" value="Beta/gamma_crystallin"/>
</dbReference>
<dbReference type="SUPFAM" id="SSF49695">
    <property type="entry name" value="gamma-Crystallin-like"/>
    <property type="match status" value="1"/>
</dbReference>
<dbReference type="EMBL" id="JAVAMP010000002">
    <property type="protein sequence ID" value="MDP5274165.1"/>
    <property type="molecule type" value="Genomic_DNA"/>
</dbReference>
<dbReference type="Pfam" id="PF02018">
    <property type="entry name" value="CBM_4_9"/>
    <property type="match status" value="1"/>
</dbReference>
<dbReference type="InterPro" id="IPR008979">
    <property type="entry name" value="Galactose-bd-like_sf"/>
</dbReference>
<accession>A0ABT9IXS7</accession>
<dbReference type="Gene3D" id="2.60.120.260">
    <property type="entry name" value="Galactose-binding domain-like"/>
    <property type="match status" value="1"/>
</dbReference>
<evidence type="ECO:0000256" key="3">
    <source>
        <dbReference type="ARBA" id="ARBA00022801"/>
    </source>
</evidence>
<dbReference type="SUPFAM" id="SSF49785">
    <property type="entry name" value="Galactose-binding domain-like"/>
    <property type="match status" value="1"/>
</dbReference>
<feature type="region of interest" description="Disordered" evidence="4">
    <location>
        <begin position="194"/>
        <end position="213"/>
    </location>
</feature>
<comment type="caution">
    <text evidence="6">The sequence shown here is derived from an EMBL/GenBank/DDBJ whole genome shotgun (WGS) entry which is preliminary data.</text>
</comment>
<dbReference type="Proteomes" id="UP001231941">
    <property type="component" value="Unassembled WGS sequence"/>
</dbReference>